<evidence type="ECO:0000313" key="7">
    <source>
        <dbReference type="EMBL" id="RJF89887.1"/>
    </source>
</evidence>
<dbReference type="GO" id="GO:0050416">
    <property type="term" value="F:formimidoylglutamate deiminase activity"/>
    <property type="evidence" value="ECO:0007669"/>
    <property type="project" value="UniProtKB-EC"/>
</dbReference>
<dbReference type="GO" id="GO:0046872">
    <property type="term" value="F:metal ion binding"/>
    <property type="evidence" value="ECO:0007669"/>
    <property type="project" value="UniProtKB-KW"/>
</dbReference>
<dbReference type="InterPro" id="IPR006680">
    <property type="entry name" value="Amidohydro-rel"/>
</dbReference>
<dbReference type="InterPro" id="IPR010252">
    <property type="entry name" value="HutF"/>
</dbReference>
<evidence type="ECO:0000313" key="8">
    <source>
        <dbReference type="Proteomes" id="UP000284605"/>
    </source>
</evidence>
<reference evidence="7 8" key="1">
    <citation type="submission" date="2018-09" db="EMBL/GenBank/DDBJ databases">
        <authorList>
            <person name="Zhu H."/>
        </authorList>
    </citation>
    <scope>NUCLEOTIDE SEQUENCE [LARGE SCALE GENOMIC DNA]</scope>
    <source>
        <strain evidence="7 8">K1W22B-8</strain>
    </source>
</reference>
<dbReference type="InterPro" id="IPR032466">
    <property type="entry name" value="Metal_Hydrolase"/>
</dbReference>
<accession>A0A418WIL4</accession>
<dbReference type="InterPro" id="IPR055156">
    <property type="entry name" value="HutF-like_N"/>
</dbReference>
<name>A0A418WIL4_9PROT</name>
<dbReference type="AlphaFoldDB" id="A0A418WIL4"/>
<dbReference type="Proteomes" id="UP000284605">
    <property type="component" value="Unassembled WGS sequence"/>
</dbReference>
<dbReference type="PANTHER" id="PTHR11271:SF48">
    <property type="entry name" value="AMIDOHYDROLASE-RELATED DOMAIN-CONTAINING PROTEIN"/>
    <property type="match status" value="1"/>
</dbReference>
<dbReference type="NCBIfam" id="NF006684">
    <property type="entry name" value="PRK09229.1-5"/>
    <property type="match status" value="1"/>
</dbReference>
<gene>
    <name evidence="7" type="ORF">D3874_06745</name>
</gene>
<organism evidence="7 8">
    <name type="scientific">Oleomonas cavernae</name>
    <dbReference type="NCBI Taxonomy" id="2320859"/>
    <lineage>
        <taxon>Bacteria</taxon>
        <taxon>Pseudomonadati</taxon>
        <taxon>Pseudomonadota</taxon>
        <taxon>Alphaproteobacteria</taxon>
        <taxon>Acetobacterales</taxon>
        <taxon>Acetobacteraceae</taxon>
        <taxon>Oleomonas</taxon>
    </lineage>
</organism>
<keyword evidence="4" id="KW-0862">Zinc</keyword>
<dbReference type="Pfam" id="PF01979">
    <property type="entry name" value="Amidohydro_1"/>
    <property type="match status" value="1"/>
</dbReference>
<keyword evidence="8" id="KW-1185">Reference proteome</keyword>
<dbReference type="SUPFAM" id="SSF51556">
    <property type="entry name" value="Metallo-dependent hydrolases"/>
    <property type="match status" value="1"/>
</dbReference>
<dbReference type="OrthoDB" id="9796020at2"/>
<dbReference type="NCBIfam" id="TIGR02022">
    <property type="entry name" value="hutF"/>
    <property type="match status" value="1"/>
</dbReference>
<dbReference type="Gene3D" id="2.30.40.10">
    <property type="entry name" value="Urease, subunit C, domain 1"/>
    <property type="match status" value="1"/>
</dbReference>
<sequence>MESVFVEQALLAHGWADRVRLTVAADGRIASIETDATPRAGDQVLTGKTLLPALANLHSHAFQRAMAGLTEYRGQQRDSFWTWRELMYRFVGALTPDQVEAIAALVQVEMMEAGYAAVAEFHYLHHRPGGGAYDDIAEMSARVAAAASETGIGLTHLPVLYAFGGAGEKPLSGAQARFGCDGERYQALMAAADRVIAALPADCRLGIAPHSLRATSPGLLKATVAHFPGRPIHIHIAEQQQEVRDIEAWLGARPVAWALDNLPVDERWCLVHATHMTADETTRLARSGGVAGLCLITEANLGDGLFPVEAFLGDGGHIGVGSDSNVRIALAEELRLLEYGQRLGHQARNVVFTEGQSTGRALYEASLKGGARALGRDSGALKVGAYADMVTLDMTALALDGRQGDRILDGWIFAGDDRLVSDVWAAGRHKVKDGRHVAREAVEKRYRGVLKSLLAA</sequence>
<evidence type="ECO:0000259" key="6">
    <source>
        <dbReference type="Pfam" id="PF22429"/>
    </source>
</evidence>
<feature type="domain" description="Amidohydrolase-related" evidence="5">
    <location>
        <begin position="49"/>
        <end position="428"/>
    </location>
</feature>
<dbReference type="InterPro" id="IPR011059">
    <property type="entry name" value="Metal-dep_hydrolase_composite"/>
</dbReference>
<dbReference type="Pfam" id="PF22429">
    <property type="entry name" value="HutF_N"/>
    <property type="match status" value="1"/>
</dbReference>
<comment type="caution">
    <text evidence="7">The sequence shown here is derived from an EMBL/GenBank/DDBJ whole genome shotgun (WGS) entry which is preliminary data.</text>
</comment>
<evidence type="ECO:0000256" key="3">
    <source>
        <dbReference type="ARBA" id="ARBA00022801"/>
    </source>
</evidence>
<proteinExistence type="predicted"/>
<keyword evidence="2" id="KW-0479">Metal-binding</keyword>
<comment type="cofactor">
    <cofactor evidence="1">
        <name>Zn(2+)</name>
        <dbReference type="ChEBI" id="CHEBI:29105"/>
    </cofactor>
</comment>
<dbReference type="EC" id="3.5.3.13" evidence="7"/>
<keyword evidence="3 7" id="KW-0378">Hydrolase</keyword>
<feature type="domain" description="Formimidoylglutamate deiminase N-terminal" evidence="6">
    <location>
        <begin position="1"/>
        <end position="43"/>
    </location>
</feature>
<dbReference type="Gene3D" id="3.20.20.140">
    <property type="entry name" value="Metal-dependent hydrolases"/>
    <property type="match status" value="1"/>
</dbReference>
<dbReference type="EMBL" id="QYUK01000011">
    <property type="protein sequence ID" value="RJF89887.1"/>
    <property type="molecule type" value="Genomic_DNA"/>
</dbReference>
<evidence type="ECO:0000259" key="5">
    <source>
        <dbReference type="Pfam" id="PF01979"/>
    </source>
</evidence>
<dbReference type="PANTHER" id="PTHR11271">
    <property type="entry name" value="GUANINE DEAMINASE"/>
    <property type="match status" value="1"/>
</dbReference>
<dbReference type="RefSeq" id="WP_119782185.1">
    <property type="nucleotide sequence ID" value="NZ_QYUK01000011.1"/>
</dbReference>
<dbReference type="GO" id="GO:0005829">
    <property type="term" value="C:cytosol"/>
    <property type="evidence" value="ECO:0007669"/>
    <property type="project" value="TreeGrafter"/>
</dbReference>
<dbReference type="InterPro" id="IPR051607">
    <property type="entry name" value="Metallo-dep_hydrolases"/>
</dbReference>
<evidence type="ECO:0000256" key="1">
    <source>
        <dbReference type="ARBA" id="ARBA00001947"/>
    </source>
</evidence>
<evidence type="ECO:0000256" key="4">
    <source>
        <dbReference type="ARBA" id="ARBA00022833"/>
    </source>
</evidence>
<protein>
    <submittedName>
        <fullName evidence="7">Formimidoylglutamate deiminase</fullName>
        <ecNumber evidence="7">3.5.3.13</ecNumber>
    </submittedName>
</protein>
<dbReference type="SUPFAM" id="SSF51338">
    <property type="entry name" value="Composite domain of metallo-dependent hydrolases"/>
    <property type="match status" value="1"/>
</dbReference>
<evidence type="ECO:0000256" key="2">
    <source>
        <dbReference type="ARBA" id="ARBA00022723"/>
    </source>
</evidence>
<dbReference type="GO" id="GO:0019239">
    <property type="term" value="F:deaminase activity"/>
    <property type="evidence" value="ECO:0007669"/>
    <property type="project" value="TreeGrafter"/>
</dbReference>